<keyword evidence="5" id="KW-1185">Reference proteome</keyword>
<evidence type="ECO:0000313" key="5">
    <source>
        <dbReference type="Proteomes" id="UP000003100"/>
    </source>
</evidence>
<dbReference type="PANTHER" id="PTHR45661:SF3">
    <property type="entry name" value="IG-LIKE DOMAIN-CONTAINING PROTEIN"/>
    <property type="match status" value="1"/>
</dbReference>
<dbReference type="InterPro" id="IPR053139">
    <property type="entry name" value="Surface_bspA-like"/>
</dbReference>
<feature type="domain" description="Fibronectin type-III" evidence="3">
    <location>
        <begin position="521"/>
        <end position="616"/>
    </location>
</feature>
<dbReference type="Gene3D" id="2.60.40.10">
    <property type="entry name" value="Immunoglobulins"/>
    <property type="match status" value="3"/>
</dbReference>
<dbReference type="PATRIC" id="fig|476272.21.peg.60"/>
<dbReference type="SUPFAM" id="SSF49265">
    <property type="entry name" value="Fibronectin type III"/>
    <property type="match status" value="2"/>
</dbReference>
<name>C0CR75_BLAHS</name>
<evidence type="ECO:0000313" key="4">
    <source>
        <dbReference type="EMBL" id="EEG47741.1"/>
    </source>
</evidence>
<dbReference type="eggNOG" id="COG5492">
    <property type="taxonomic scope" value="Bacteria"/>
</dbReference>
<dbReference type="EMBL" id="ACBZ01000178">
    <property type="protein sequence ID" value="EEG47741.1"/>
    <property type="molecule type" value="Genomic_DNA"/>
</dbReference>
<dbReference type="Gene3D" id="3.80.10.10">
    <property type="entry name" value="Ribonuclease Inhibitor"/>
    <property type="match status" value="3"/>
</dbReference>
<gene>
    <name evidence="4" type="ORF">RUMHYD_03388</name>
</gene>
<dbReference type="SMART" id="SM00060">
    <property type="entry name" value="FN3"/>
    <property type="match status" value="3"/>
</dbReference>
<dbReference type="InterPro" id="IPR013783">
    <property type="entry name" value="Ig-like_fold"/>
</dbReference>
<feature type="domain" description="Fibronectin type-III" evidence="3">
    <location>
        <begin position="708"/>
        <end position="800"/>
    </location>
</feature>
<accession>C0CR75</accession>
<dbReference type="Pfam" id="PF00041">
    <property type="entry name" value="fn3"/>
    <property type="match status" value="1"/>
</dbReference>
<dbReference type="InterPro" id="IPR036116">
    <property type="entry name" value="FN3_sf"/>
</dbReference>
<dbReference type="Pfam" id="PF13306">
    <property type="entry name" value="LRR_5"/>
    <property type="match status" value="2"/>
</dbReference>
<protein>
    <recommendedName>
        <fullName evidence="3">Fibronectin type-III domain-containing protein</fullName>
    </recommendedName>
</protein>
<evidence type="ECO:0000256" key="2">
    <source>
        <dbReference type="SAM" id="SignalP"/>
    </source>
</evidence>
<feature type="region of interest" description="Disordered" evidence="1">
    <location>
        <begin position="48"/>
        <end position="67"/>
    </location>
</feature>
<reference evidence="4 5" key="1">
    <citation type="submission" date="2009-01" db="EMBL/GenBank/DDBJ databases">
        <authorList>
            <person name="Fulton L."/>
            <person name="Clifton S."/>
            <person name="Fulton B."/>
            <person name="Xu J."/>
            <person name="Minx P."/>
            <person name="Pepin K.H."/>
            <person name="Johnson M."/>
            <person name="Bhonagiri V."/>
            <person name="Nash W.E."/>
            <person name="Mardis E.R."/>
            <person name="Wilson R.K."/>
        </authorList>
    </citation>
    <scope>NUCLEOTIDE SEQUENCE [LARGE SCALE GENOMIC DNA]</scope>
    <source>
        <strain evidence="5">DSM 10507 / JCM 14656 / S5a33</strain>
    </source>
</reference>
<dbReference type="RefSeq" id="WP_005951694.1">
    <property type="nucleotide sequence ID" value="NZ_CP136423.1"/>
</dbReference>
<dbReference type="PROSITE" id="PS50853">
    <property type="entry name" value="FN3"/>
    <property type="match status" value="2"/>
</dbReference>
<dbReference type="InterPro" id="IPR003961">
    <property type="entry name" value="FN3_dom"/>
</dbReference>
<organism evidence="4 5">
    <name type="scientific">Blautia hydrogenotrophica (strain DSM 10507 / JCM 14656 / S5a33)</name>
    <name type="common">Ruminococcus hydrogenotrophicus</name>
    <dbReference type="NCBI Taxonomy" id="476272"/>
    <lineage>
        <taxon>Bacteria</taxon>
        <taxon>Bacillati</taxon>
        <taxon>Bacillota</taxon>
        <taxon>Clostridia</taxon>
        <taxon>Lachnospirales</taxon>
        <taxon>Lachnospiraceae</taxon>
        <taxon>Blautia</taxon>
    </lineage>
</organism>
<sequence length="800" mass="89550">MKKRKLVFAGILAVFLLAPIPASGAAAEIVEEKEGDFSVEKPAEESFLGEDVISEDTQPDEKNGFMTENDLRTSDAENNVEVVSEGICGENVTWRLDSKGTLTLSGTGPTTDYRRWSEVPWYRKNVRRVTVEAGITSIGDYFFDSQDFIKEIILPESITRIGRSAYESCDGLEKVYLPDSIAEIGERAFESCDSLESFEFPLGFTEVPGSVLANCEQLRQVVLPESITSIKSKAFYKCENLINIVLPESLLEIEEDAFFSCTNLDKIWIPSAVQAIGEDAFAGCCSLTEIQVSEDNETYASIDGALFDKECTMLLVVPSGMEGIYSVPEGVIYIKGAFSDCGKITRVNIPASVQEIDISAVRRADYIWVSEENPYYSSWDGTLLNKEMTKFLVCPMSRRGIFELPASVKIIGDRAFLDTSLEEVQIPNEVTDIGDGSFMGSSIVRVHIPASVQHIEQGAFFSCTSLKKIVFYGKNPIIDDPYNEEVFFWVNADVYYNEDILGVPDKHWQGGALTWHDCVPSPSEINQVGEIGYQSLEIHWNPVKNAEGYRLYYQEDGGAWKFAAQIEGRDNTSYVHTGLKSGRDYIYYVRAYSTLDDGEKLFGAYSDGKSGRAKNSRSEIEKIQSWGYSALKINWKPVQDAEGYRIYCKEPGKSWKYVTQVANGETVSYIHTGRITGRNYTYYIRAYRTLDGKKVFGAYSDGKSGKAVPKQVKITKAKAQKGKAVLAWNKVNGASGYRIYYKNSENGKWHYVTQIGKGSTTAYTHKGIKSGKEYYYTMRAYRTVNGKKVFGAYAGWKQLR</sequence>
<dbReference type="CDD" id="cd00063">
    <property type="entry name" value="FN3"/>
    <property type="match status" value="2"/>
</dbReference>
<proteinExistence type="predicted"/>
<dbReference type="Proteomes" id="UP000003100">
    <property type="component" value="Unassembled WGS sequence"/>
</dbReference>
<dbReference type="AlphaFoldDB" id="C0CR75"/>
<dbReference type="PANTHER" id="PTHR45661">
    <property type="entry name" value="SURFACE ANTIGEN"/>
    <property type="match status" value="1"/>
</dbReference>
<dbReference type="HOGENOM" id="CLU_351493_0_0_9"/>
<keyword evidence="2" id="KW-0732">Signal</keyword>
<evidence type="ECO:0000256" key="1">
    <source>
        <dbReference type="SAM" id="MobiDB-lite"/>
    </source>
</evidence>
<reference evidence="4 5" key="2">
    <citation type="submission" date="2009-02" db="EMBL/GenBank/DDBJ databases">
        <title>Draft genome sequence of Blautia hydrogenotrophica DSM 10507 (Ruminococcus hydrogenotrophicus DSM 10507).</title>
        <authorList>
            <person name="Sudarsanam P."/>
            <person name="Ley R."/>
            <person name="Guruge J."/>
            <person name="Turnbaugh P.J."/>
            <person name="Mahowald M."/>
            <person name="Liep D."/>
            <person name="Gordon J."/>
        </authorList>
    </citation>
    <scope>NUCLEOTIDE SEQUENCE [LARGE SCALE GENOMIC DNA]</scope>
    <source>
        <strain evidence="5">DSM 10507 / JCM 14656 / S5a33</strain>
    </source>
</reference>
<evidence type="ECO:0000259" key="3">
    <source>
        <dbReference type="PROSITE" id="PS50853"/>
    </source>
</evidence>
<feature type="chain" id="PRO_5038631578" description="Fibronectin type-III domain-containing protein" evidence="2">
    <location>
        <begin position="25"/>
        <end position="800"/>
    </location>
</feature>
<feature type="signal peptide" evidence="2">
    <location>
        <begin position="1"/>
        <end position="24"/>
    </location>
</feature>
<dbReference type="InterPro" id="IPR032675">
    <property type="entry name" value="LRR_dom_sf"/>
</dbReference>
<dbReference type="SUPFAM" id="SSF52058">
    <property type="entry name" value="L domain-like"/>
    <property type="match status" value="1"/>
</dbReference>
<dbReference type="InterPro" id="IPR026906">
    <property type="entry name" value="LRR_5"/>
</dbReference>
<dbReference type="GeneID" id="86823215"/>